<reference evidence="1 2" key="1">
    <citation type="submission" date="2013-01" db="EMBL/GenBank/DDBJ databases">
        <authorList>
            <person name="Harkins D.M."/>
            <person name="Durkin A.S."/>
            <person name="Brinkac L.M."/>
            <person name="Haft D.H."/>
            <person name="Selengut J.D."/>
            <person name="Sanka R."/>
            <person name="DePew J."/>
            <person name="Purushe J."/>
            <person name="Whelen A.C."/>
            <person name="Vinetz J.M."/>
            <person name="Sutton G.G."/>
            <person name="Nierman W.C."/>
            <person name="Fouts D.E."/>
        </authorList>
    </citation>
    <scope>NUCLEOTIDE SEQUENCE [LARGE SCALE GENOMIC DNA]</scope>
    <source>
        <strain evidence="1 2">2001034031</strain>
    </source>
</reference>
<evidence type="ECO:0000313" key="2">
    <source>
        <dbReference type="Proteomes" id="UP000012138"/>
    </source>
</evidence>
<name>M6YNN3_9LEPT</name>
<dbReference type="Proteomes" id="UP000012138">
    <property type="component" value="Unassembled WGS sequence"/>
</dbReference>
<accession>M6YNN3</accession>
<evidence type="ECO:0000313" key="1">
    <source>
        <dbReference type="EMBL" id="EMO87933.1"/>
    </source>
</evidence>
<organism evidence="1 2">
    <name type="scientific">Leptospira noguchii str. 2001034031</name>
    <dbReference type="NCBI Taxonomy" id="1193053"/>
    <lineage>
        <taxon>Bacteria</taxon>
        <taxon>Pseudomonadati</taxon>
        <taxon>Spirochaetota</taxon>
        <taxon>Spirochaetia</taxon>
        <taxon>Leptospirales</taxon>
        <taxon>Leptospiraceae</taxon>
        <taxon>Leptospira</taxon>
    </lineage>
</organism>
<protein>
    <submittedName>
        <fullName evidence="1">Uncharacterized protein</fullName>
    </submittedName>
</protein>
<dbReference type="EMBL" id="AKXB02000140">
    <property type="protein sequence ID" value="EMO87933.1"/>
    <property type="molecule type" value="Genomic_DNA"/>
</dbReference>
<proteinExistence type="predicted"/>
<comment type="caution">
    <text evidence="1">The sequence shown here is derived from an EMBL/GenBank/DDBJ whole genome shotgun (WGS) entry which is preliminary data.</text>
</comment>
<gene>
    <name evidence="1" type="ORF">LEP1GSC024_0314</name>
</gene>
<sequence>MVVGRILGYLTLIKLILKVTVKRHWFKPVCVRVIRKSSYRRSSQSLYAQAQLAIVAKVKGRSTTSLRETRSPLQSAKHHVFESKTKNTVLNDGASPDFRCDHSRELCCFLCSSLQNVSYAFVIFSLYPLKQENPPKAGLFGSV</sequence>
<dbReference type="AlphaFoldDB" id="M6YNN3"/>